<dbReference type="GO" id="GO:0005886">
    <property type="term" value="C:plasma membrane"/>
    <property type="evidence" value="ECO:0007669"/>
    <property type="project" value="UniProtKB-SubCell"/>
</dbReference>
<evidence type="ECO:0000256" key="2">
    <source>
        <dbReference type="ARBA" id="ARBA00022475"/>
    </source>
</evidence>
<dbReference type="GO" id="GO:0034204">
    <property type="term" value="P:lipid translocation"/>
    <property type="evidence" value="ECO:0007669"/>
    <property type="project" value="TreeGrafter"/>
</dbReference>
<dbReference type="GO" id="GO:0009252">
    <property type="term" value="P:peptidoglycan biosynthetic process"/>
    <property type="evidence" value="ECO:0007669"/>
    <property type="project" value="UniProtKB-UniRule"/>
</dbReference>
<feature type="transmembrane region" description="Helical" evidence="10">
    <location>
        <begin position="350"/>
        <end position="372"/>
    </location>
</feature>
<evidence type="ECO:0000256" key="12">
    <source>
        <dbReference type="SAM" id="MobiDB-lite"/>
    </source>
</evidence>
<dbReference type="UniPathway" id="UPA00219"/>
<feature type="transmembrane region" description="Helical" evidence="10">
    <location>
        <begin position="445"/>
        <end position="465"/>
    </location>
</feature>
<feature type="transmembrane region" description="Helical" evidence="10">
    <location>
        <begin position="418"/>
        <end position="439"/>
    </location>
</feature>
<evidence type="ECO:0000256" key="6">
    <source>
        <dbReference type="ARBA" id="ARBA00022989"/>
    </source>
</evidence>
<dbReference type="PRINTS" id="PR01806">
    <property type="entry name" value="VIRFACTRMVIN"/>
</dbReference>
<dbReference type="InterPro" id="IPR004268">
    <property type="entry name" value="MurJ"/>
</dbReference>
<evidence type="ECO:0000313" key="14">
    <source>
        <dbReference type="Proteomes" id="UP000503840"/>
    </source>
</evidence>
<keyword evidence="2 10" id="KW-1003">Cell membrane</keyword>
<accession>A0A7J0BMW4</accession>
<feature type="transmembrane region" description="Helical" evidence="10">
    <location>
        <begin position="477"/>
        <end position="495"/>
    </location>
</feature>
<comment type="subcellular location">
    <subcellularLocation>
        <location evidence="1 10">Cell membrane</location>
        <topology evidence="1 10">Multi-pass membrane protein</topology>
    </subcellularLocation>
</comment>
<evidence type="ECO:0000256" key="11">
    <source>
        <dbReference type="PIRNR" id="PIRNR002869"/>
    </source>
</evidence>
<feature type="transmembrane region" description="Helical" evidence="10">
    <location>
        <begin position="117"/>
        <end position="140"/>
    </location>
</feature>
<dbReference type="PANTHER" id="PTHR47019">
    <property type="entry name" value="LIPID II FLIPPASE MURJ"/>
    <property type="match status" value="1"/>
</dbReference>
<feature type="transmembrane region" description="Helical" evidence="10">
    <location>
        <begin position="165"/>
        <end position="186"/>
    </location>
</feature>
<keyword evidence="14" id="KW-1185">Reference proteome</keyword>
<keyword evidence="10 11" id="KW-0813">Transport</keyword>
<keyword evidence="7 10" id="KW-0472">Membrane</keyword>
<dbReference type="GO" id="GO:0015648">
    <property type="term" value="F:lipid-linked peptidoglycan transporter activity"/>
    <property type="evidence" value="ECO:0007669"/>
    <property type="project" value="UniProtKB-UniRule"/>
</dbReference>
<dbReference type="AlphaFoldDB" id="A0A7J0BMW4"/>
<feature type="transmembrane region" description="Helical" evidence="10">
    <location>
        <begin position="193"/>
        <end position="218"/>
    </location>
</feature>
<proteinExistence type="inferred from homology"/>
<keyword evidence="6 10" id="KW-1133">Transmembrane helix</keyword>
<feature type="compositionally biased region" description="Polar residues" evidence="12">
    <location>
        <begin position="1"/>
        <end position="17"/>
    </location>
</feature>
<feature type="transmembrane region" description="Helical" evidence="10">
    <location>
        <begin position="224"/>
        <end position="248"/>
    </location>
</feature>
<feature type="transmembrane region" description="Helical" evidence="10">
    <location>
        <begin position="269"/>
        <end position="289"/>
    </location>
</feature>
<dbReference type="CDD" id="cd13123">
    <property type="entry name" value="MATE_MurJ_like"/>
    <property type="match status" value="1"/>
</dbReference>
<dbReference type="EMBL" id="BLVO01000016">
    <property type="protein sequence ID" value="GFM34591.1"/>
    <property type="molecule type" value="Genomic_DNA"/>
</dbReference>
<comment type="caution">
    <text evidence="13">The sequence shown here is derived from an EMBL/GenBank/DDBJ whole genome shotgun (WGS) entry which is preliminary data.</text>
</comment>
<evidence type="ECO:0000256" key="7">
    <source>
        <dbReference type="ARBA" id="ARBA00023136"/>
    </source>
</evidence>
<evidence type="ECO:0000256" key="5">
    <source>
        <dbReference type="ARBA" id="ARBA00022984"/>
    </source>
</evidence>
<dbReference type="PANTHER" id="PTHR47019:SF1">
    <property type="entry name" value="LIPID II FLIPPASE MURJ"/>
    <property type="match status" value="1"/>
</dbReference>
<gene>
    <name evidence="13" type="primary">mviN</name>
    <name evidence="10" type="synonym">murJ</name>
    <name evidence="13" type="ORF">DSM101010T_29560</name>
</gene>
<dbReference type="PIRSF" id="PIRSF002869">
    <property type="entry name" value="MviN"/>
    <property type="match status" value="1"/>
</dbReference>
<comment type="similarity">
    <text evidence="9 10 11">Belongs to the MurJ/MviN family.</text>
</comment>
<feature type="transmembrane region" description="Helical" evidence="10">
    <location>
        <begin position="501"/>
        <end position="521"/>
    </location>
</feature>
<keyword evidence="4 10" id="KW-0133">Cell shape</keyword>
<name>A0A7J0BMW4_9BACT</name>
<keyword evidence="3 10" id="KW-0812">Transmembrane</keyword>
<feature type="transmembrane region" description="Helical" evidence="10">
    <location>
        <begin position="387"/>
        <end position="406"/>
    </location>
</feature>
<sequence length="536" mass="56364">MDMQPGTHQADSGSSQEHAQETAADPSPDEGENMERTVARNAAVVSGATLVSRVLGFVRDCVVASVLGAGPLADAFFIALRLPNLMRRLFGEGSLSLALIGEFAHTRQQSGAVSAHAMVRTCLVWLLIILGVVCVAAMYWSGPVTAMLAPGLLHSPEIFARTAELVRLCFPYALLICITALCGAVLQARGHFLAPALAPCVFNCSLIAGAAVAWIAGWPVPETLGVALLVAGVLQIALQQPFLARAGFRWRGAWSLKDEGAKRVGRQMLPSVFGAAVYQLSIVLTTMLASLLPEGSISHLYYADRLVQFPLGVFGVAVGTAALPALASLAARGETVRFRTALEDSLRLTLFISLPAAAGLAGMADPIVNILFGRGAFTDTAVQQTVLALWGYAPGLPAFAATRPLIAAFHARRDSATPVAAAVGGLAVTVGGGAVLMQFMGVAGLALAVSLGSWVNVVLLYRLFLRREQCGGFSFRWAAVYLLLSAGVWGAAAYSSFRFGAWSLIAIPVIIVFYAGSAMVCRSPDMRLLLRRQAAG</sequence>
<evidence type="ECO:0000313" key="13">
    <source>
        <dbReference type="EMBL" id="GFM34591.1"/>
    </source>
</evidence>
<evidence type="ECO:0000256" key="8">
    <source>
        <dbReference type="ARBA" id="ARBA00060041"/>
    </source>
</evidence>
<feature type="transmembrane region" description="Helical" evidence="10">
    <location>
        <begin position="309"/>
        <end position="329"/>
    </location>
</feature>
<evidence type="ECO:0000256" key="1">
    <source>
        <dbReference type="ARBA" id="ARBA00004651"/>
    </source>
</evidence>
<keyword evidence="10 11" id="KW-0961">Cell wall biogenesis/degradation</keyword>
<dbReference type="InterPro" id="IPR051050">
    <property type="entry name" value="Lipid_II_flippase_MurJ/MviN"/>
</dbReference>
<dbReference type="RefSeq" id="WP_243452208.1">
    <property type="nucleotide sequence ID" value="NZ_BLVO01000016.1"/>
</dbReference>
<dbReference type="HAMAP" id="MF_02078">
    <property type="entry name" value="MurJ_MviN"/>
    <property type="match status" value="1"/>
</dbReference>
<dbReference type="GO" id="GO:0008360">
    <property type="term" value="P:regulation of cell shape"/>
    <property type="evidence" value="ECO:0007669"/>
    <property type="project" value="UniProtKB-UniRule"/>
</dbReference>
<dbReference type="Proteomes" id="UP000503840">
    <property type="component" value="Unassembled WGS sequence"/>
</dbReference>
<feature type="region of interest" description="Disordered" evidence="12">
    <location>
        <begin position="1"/>
        <end position="34"/>
    </location>
</feature>
<comment type="pathway">
    <text evidence="10">Cell wall biogenesis; peptidoglycan biosynthesis.</text>
</comment>
<dbReference type="Pfam" id="PF03023">
    <property type="entry name" value="MurJ"/>
    <property type="match status" value="1"/>
</dbReference>
<dbReference type="GO" id="GO:0071555">
    <property type="term" value="P:cell wall organization"/>
    <property type="evidence" value="ECO:0007669"/>
    <property type="project" value="UniProtKB-UniRule"/>
</dbReference>
<protein>
    <recommendedName>
        <fullName evidence="10">Probable lipid II flippase MurJ</fullName>
    </recommendedName>
</protein>
<keyword evidence="5 10" id="KW-0573">Peptidoglycan synthesis</keyword>
<organism evidence="13 14">
    <name type="scientific">Desulfovibrio subterraneus</name>
    <dbReference type="NCBI Taxonomy" id="2718620"/>
    <lineage>
        <taxon>Bacteria</taxon>
        <taxon>Pseudomonadati</taxon>
        <taxon>Thermodesulfobacteriota</taxon>
        <taxon>Desulfovibrionia</taxon>
        <taxon>Desulfovibrionales</taxon>
        <taxon>Desulfovibrionaceae</taxon>
        <taxon>Desulfovibrio</taxon>
    </lineage>
</organism>
<evidence type="ECO:0000256" key="3">
    <source>
        <dbReference type="ARBA" id="ARBA00022692"/>
    </source>
</evidence>
<evidence type="ECO:0000256" key="10">
    <source>
        <dbReference type="HAMAP-Rule" id="MF_02078"/>
    </source>
</evidence>
<evidence type="ECO:0000256" key="9">
    <source>
        <dbReference type="ARBA" id="ARBA00061532"/>
    </source>
</evidence>
<dbReference type="NCBIfam" id="TIGR01695">
    <property type="entry name" value="murJ_mviN"/>
    <property type="match status" value="1"/>
</dbReference>
<reference evidence="13 14" key="1">
    <citation type="submission" date="2020-05" db="EMBL/GenBank/DDBJ databases">
        <title>Draft genome sequence of Desulfovibrio sp. strain HN2T.</title>
        <authorList>
            <person name="Ueno A."/>
            <person name="Tamazawa S."/>
            <person name="Tamamura S."/>
            <person name="Murakami T."/>
            <person name="Kiyama T."/>
            <person name="Inomata H."/>
            <person name="Amano Y."/>
            <person name="Miyakawa K."/>
            <person name="Tamaki H."/>
            <person name="Naganuma T."/>
            <person name="Kaneko K."/>
        </authorList>
    </citation>
    <scope>NUCLEOTIDE SEQUENCE [LARGE SCALE GENOMIC DNA]</scope>
    <source>
        <strain evidence="13 14">HN2</strain>
    </source>
</reference>
<comment type="function">
    <text evidence="8 10 11">Involved in peptidoglycan biosynthesis. Transports lipid-linked peptidoglycan precursors from the inner to the outer leaflet of the cytoplasmic membrane.</text>
</comment>
<evidence type="ECO:0000256" key="4">
    <source>
        <dbReference type="ARBA" id="ARBA00022960"/>
    </source>
</evidence>